<proteinExistence type="predicted"/>
<dbReference type="Proteomes" id="UP001189429">
    <property type="component" value="Unassembled WGS sequence"/>
</dbReference>
<keyword evidence="1" id="KW-0812">Transmembrane</keyword>
<keyword evidence="1" id="KW-1133">Transmembrane helix</keyword>
<comment type="caution">
    <text evidence="2">The sequence shown here is derived from an EMBL/GenBank/DDBJ whole genome shotgun (WGS) entry which is preliminary data.</text>
</comment>
<reference evidence="2" key="1">
    <citation type="submission" date="2023-10" db="EMBL/GenBank/DDBJ databases">
        <authorList>
            <person name="Chen Y."/>
            <person name="Shah S."/>
            <person name="Dougan E. K."/>
            <person name="Thang M."/>
            <person name="Chan C."/>
        </authorList>
    </citation>
    <scope>NUCLEOTIDE SEQUENCE [LARGE SCALE GENOMIC DNA]</scope>
</reference>
<evidence type="ECO:0000313" key="2">
    <source>
        <dbReference type="EMBL" id="CAK0798642.1"/>
    </source>
</evidence>
<sequence>MRALVAGELGHNAALIAVGLGFIWLYVRHCYDPDRMDDTMLFSQPTEAAQTADGMEEEDANAEVEPDLIVVFHHPGHPYDDANRAMTPATLREVFVHRDDQSDGDDHHNRGGFRLTHLREVLGDSQAAAASARRRTLGEQIRQTFAKQREHSSDEPPEAVCLVALISRSS</sequence>
<name>A0ABN9Q5V1_9DINO</name>
<keyword evidence="1" id="KW-0472">Membrane</keyword>
<protein>
    <recommendedName>
        <fullName evidence="4">Mannosyltransferase</fullName>
    </recommendedName>
</protein>
<dbReference type="EMBL" id="CAUYUJ010001991">
    <property type="protein sequence ID" value="CAK0798642.1"/>
    <property type="molecule type" value="Genomic_DNA"/>
</dbReference>
<organism evidence="2 3">
    <name type="scientific">Prorocentrum cordatum</name>
    <dbReference type="NCBI Taxonomy" id="2364126"/>
    <lineage>
        <taxon>Eukaryota</taxon>
        <taxon>Sar</taxon>
        <taxon>Alveolata</taxon>
        <taxon>Dinophyceae</taxon>
        <taxon>Prorocentrales</taxon>
        <taxon>Prorocentraceae</taxon>
        <taxon>Prorocentrum</taxon>
    </lineage>
</organism>
<evidence type="ECO:0008006" key="4">
    <source>
        <dbReference type="Google" id="ProtNLM"/>
    </source>
</evidence>
<keyword evidence="3" id="KW-1185">Reference proteome</keyword>
<accession>A0ABN9Q5V1</accession>
<evidence type="ECO:0000256" key="1">
    <source>
        <dbReference type="SAM" id="Phobius"/>
    </source>
</evidence>
<evidence type="ECO:0000313" key="3">
    <source>
        <dbReference type="Proteomes" id="UP001189429"/>
    </source>
</evidence>
<feature type="transmembrane region" description="Helical" evidence="1">
    <location>
        <begin position="9"/>
        <end position="27"/>
    </location>
</feature>
<gene>
    <name evidence="2" type="ORF">PCOR1329_LOCUS7336</name>
</gene>